<dbReference type="GO" id="GO:0004806">
    <property type="term" value="F:triacylglycerol lipase activity"/>
    <property type="evidence" value="ECO:0007669"/>
    <property type="project" value="InterPro"/>
</dbReference>
<dbReference type="InterPro" id="IPR036392">
    <property type="entry name" value="PLAT/LH2_dom_sf"/>
</dbReference>
<dbReference type="InterPro" id="IPR002331">
    <property type="entry name" value="Lipase_panc"/>
</dbReference>
<feature type="active site" description="Charge relay system" evidence="5">
    <location>
        <position position="210"/>
    </location>
</feature>
<dbReference type="GeneID" id="106070173"/>
<evidence type="ECO:0000256" key="8">
    <source>
        <dbReference type="RuleBase" id="RU004262"/>
    </source>
</evidence>
<dbReference type="InterPro" id="IPR029058">
    <property type="entry name" value="AB_hydrolase_fold"/>
</dbReference>
<dbReference type="PRINTS" id="PR00823">
    <property type="entry name" value="PANCLIPASE"/>
</dbReference>
<dbReference type="PROSITE" id="PS50095">
    <property type="entry name" value="PLAT"/>
    <property type="match status" value="1"/>
</dbReference>
<evidence type="ECO:0000256" key="6">
    <source>
        <dbReference type="PIRSR" id="PIRSR000865-2"/>
    </source>
</evidence>
<feature type="active site" description="Nucleophile" evidence="5">
    <location>
        <position position="187"/>
    </location>
</feature>
<dbReference type="GO" id="GO:0016042">
    <property type="term" value="P:lipid catabolic process"/>
    <property type="evidence" value="ECO:0007669"/>
    <property type="project" value="TreeGrafter"/>
</dbReference>
<proteinExistence type="inferred from homology"/>
<dbReference type="InterPro" id="IPR033906">
    <property type="entry name" value="Lipase_N"/>
</dbReference>
<comment type="caution">
    <text evidence="7">Lacks conserved residue(s) required for the propagation of feature annotation.</text>
</comment>
<keyword evidence="3" id="KW-0964">Secreted</keyword>
<dbReference type="RefSeq" id="XP_055892191.1">
    <property type="nucleotide sequence ID" value="XM_056036216.1"/>
</dbReference>
<keyword evidence="4" id="KW-1015">Disulfide bond</keyword>
<feature type="active site" description="Charge relay system" evidence="5">
    <location>
        <position position="295"/>
    </location>
</feature>
<keyword evidence="9" id="KW-0732">Signal</keyword>
<dbReference type="InterPro" id="IPR001024">
    <property type="entry name" value="PLAT/LH2_dom"/>
</dbReference>
<accession>A0A9W3AY84</accession>
<dbReference type="GO" id="GO:0005615">
    <property type="term" value="C:extracellular space"/>
    <property type="evidence" value="ECO:0007669"/>
    <property type="project" value="TreeGrafter"/>
</dbReference>
<dbReference type="InterPro" id="IPR016272">
    <property type="entry name" value="Lipase_LIPH"/>
</dbReference>
<keyword evidence="6" id="KW-0479">Metal-binding</keyword>
<dbReference type="AlphaFoldDB" id="A0A9W3AY84"/>
<comment type="similarity">
    <text evidence="2 8">Belongs to the AB hydrolase superfamily. Lipase family.</text>
</comment>
<sequence length="497" mass="54599">MSPWAAVILSLVLTTIETKSIAADETREKRGSVCYGSLGCFATEGPFGVSLKRPIVLNPQSPQQIRTLFKLYTREYKTVPQDLPAIHTSNASTTFSHFKTKTKTKILTHGFLDNPDISSWQKNLKDELLKQGDYNVILVDWSKGNLPPYTQATANTRVVGAQIAELIKQLIKTKGVTAADFHLIGHSLGSHISGYAGERVPGLGRITGLDPAGPYFENTDHTVRLDPTDAVFVDAIHTDSESLIQFGLGLKQPIADLDFFPNLGRDQPGCTRNPFTQISDWGLIQGTSEVVACNHFRAIHFFTESINTRCPFMGYACNSEEDFTSGRCNSCGAAGCAYMGFHADRHVPPRGQTRKIYLTTSTRKPFCQYHLDVAVKLSSGTGQTERGKLFAIFTGDKGNTEKIQLNKDPMELRVGTTHTFKVGTDKDVGVLHSVTISFTHVAPILNPSQWDVLGLRNPKIYIAEVDIDNKESNSRTRLCAGGVSVESDKSLVVNKLC</sequence>
<dbReference type="PIRSF" id="PIRSF000865">
    <property type="entry name" value="Lipoprotein_lipase_LIPH"/>
    <property type="match status" value="1"/>
</dbReference>
<gene>
    <name evidence="12" type="primary">LOC106070173</name>
</gene>
<feature type="signal peptide" evidence="9">
    <location>
        <begin position="1"/>
        <end position="22"/>
    </location>
</feature>
<evidence type="ECO:0000256" key="5">
    <source>
        <dbReference type="PIRSR" id="PIRSR000865-1"/>
    </source>
</evidence>
<evidence type="ECO:0000259" key="10">
    <source>
        <dbReference type="PROSITE" id="PS50095"/>
    </source>
</evidence>
<evidence type="ECO:0000256" key="3">
    <source>
        <dbReference type="ARBA" id="ARBA00022525"/>
    </source>
</evidence>
<evidence type="ECO:0000256" key="2">
    <source>
        <dbReference type="ARBA" id="ARBA00010701"/>
    </source>
</evidence>
<dbReference type="InterPro" id="IPR013818">
    <property type="entry name" value="Lipase"/>
</dbReference>
<evidence type="ECO:0000313" key="11">
    <source>
        <dbReference type="Proteomes" id="UP001165740"/>
    </source>
</evidence>
<organism evidence="11 12">
    <name type="scientific">Biomphalaria glabrata</name>
    <name type="common">Bloodfluke planorb</name>
    <name type="synonym">Freshwater snail</name>
    <dbReference type="NCBI Taxonomy" id="6526"/>
    <lineage>
        <taxon>Eukaryota</taxon>
        <taxon>Metazoa</taxon>
        <taxon>Spiralia</taxon>
        <taxon>Lophotrochozoa</taxon>
        <taxon>Mollusca</taxon>
        <taxon>Gastropoda</taxon>
        <taxon>Heterobranchia</taxon>
        <taxon>Euthyneura</taxon>
        <taxon>Panpulmonata</taxon>
        <taxon>Hygrophila</taxon>
        <taxon>Lymnaeoidea</taxon>
        <taxon>Planorbidae</taxon>
        <taxon>Biomphalaria</taxon>
    </lineage>
</organism>
<dbReference type="Gene3D" id="2.60.60.20">
    <property type="entry name" value="PLAT/LH2 domain"/>
    <property type="match status" value="1"/>
</dbReference>
<evidence type="ECO:0000256" key="7">
    <source>
        <dbReference type="PROSITE-ProRule" id="PRU00152"/>
    </source>
</evidence>
<evidence type="ECO:0000256" key="1">
    <source>
        <dbReference type="ARBA" id="ARBA00004613"/>
    </source>
</evidence>
<feature type="binding site" evidence="6">
    <location>
        <position position="224"/>
    </location>
    <ligand>
        <name>Ca(2+)</name>
        <dbReference type="ChEBI" id="CHEBI:29108"/>
    </ligand>
</feature>
<dbReference type="InterPro" id="IPR000734">
    <property type="entry name" value="TAG_lipase"/>
</dbReference>
<keyword evidence="6" id="KW-0106">Calcium</keyword>
<dbReference type="OMA" id="PGCSFGT"/>
<dbReference type="SUPFAM" id="SSF49723">
    <property type="entry name" value="Lipase/lipooxygenase domain (PLAT/LH2 domain)"/>
    <property type="match status" value="1"/>
</dbReference>
<dbReference type="CDD" id="cd00707">
    <property type="entry name" value="Pancreat_lipase_like"/>
    <property type="match status" value="1"/>
</dbReference>
<evidence type="ECO:0000256" key="4">
    <source>
        <dbReference type="ARBA" id="ARBA00023157"/>
    </source>
</evidence>
<protein>
    <submittedName>
        <fullName evidence="12">Pancreatic triacylglycerol lipase-like</fullName>
    </submittedName>
</protein>
<dbReference type="PRINTS" id="PR00821">
    <property type="entry name" value="TAGLIPASE"/>
</dbReference>
<dbReference type="OrthoDB" id="199913at2759"/>
<keyword evidence="11" id="KW-1185">Reference proteome</keyword>
<dbReference type="GO" id="GO:0046872">
    <property type="term" value="F:metal ion binding"/>
    <property type="evidence" value="ECO:0007669"/>
    <property type="project" value="UniProtKB-KW"/>
</dbReference>
<dbReference type="FunFam" id="3.40.50.1820:FF:000033">
    <property type="entry name" value="Pancreatic triacylglycerol lipase"/>
    <property type="match status" value="1"/>
</dbReference>
<name>A0A9W3AY84_BIOGL</name>
<dbReference type="Gene3D" id="3.40.50.1820">
    <property type="entry name" value="alpha/beta hydrolase"/>
    <property type="match status" value="1"/>
</dbReference>
<evidence type="ECO:0000313" key="12">
    <source>
        <dbReference type="RefSeq" id="XP_055892191.1"/>
    </source>
</evidence>
<comment type="subcellular location">
    <subcellularLocation>
        <location evidence="1">Secreted</location>
    </subcellularLocation>
</comment>
<dbReference type="Proteomes" id="UP001165740">
    <property type="component" value="Chromosome 7"/>
</dbReference>
<dbReference type="PANTHER" id="PTHR11610">
    <property type="entry name" value="LIPASE"/>
    <property type="match status" value="1"/>
</dbReference>
<feature type="chain" id="PRO_5040847788" evidence="9">
    <location>
        <begin position="23"/>
        <end position="497"/>
    </location>
</feature>
<feature type="domain" description="PLAT" evidence="10">
    <location>
        <begin position="369"/>
        <end position="497"/>
    </location>
</feature>
<dbReference type="SUPFAM" id="SSF53474">
    <property type="entry name" value="alpha/beta-Hydrolases"/>
    <property type="match status" value="1"/>
</dbReference>
<dbReference type="Pfam" id="PF00151">
    <property type="entry name" value="Lipase"/>
    <property type="match status" value="1"/>
</dbReference>
<evidence type="ECO:0000256" key="9">
    <source>
        <dbReference type="SAM" id="SignalP"/>
    </source>
</evidence>
<reference evidence="12" key="1">
    <citation type="submission" date="2025-08" db="UniProtKB">
        <authorList>
            <consortium name="RefSeq"/>
        </authorList>
    </citation>
    <scope>IDENTIFICATION</scope>
</reference>
<feature type="binding site" evidence="6">
    <location>
        <position position="226"/>
    </location>
    <ligand>
        <name>Ca(2+)</name>
        <dbReference type="ChEBI" id="CHEBI:29108"/>
    </ligand>
</feature>
<feature type="binding site" evidence="6">
    <location>
        <position position="229"/>
    </location>
    <ligand>
        <name>Ca(2+)</name>
        <dbReference type="ChEBI" id="CHEBI:29108"/>
    </ligand>
</feature>